<dbReference type="AlphaFoldDB" id="A0AA46DXG1"/>
<accession>A0AA46DXG1</accession>
<reference evidence="1 2" key="1">
    <citation type="submission" date="2019-03" db="EMBL/GenBank/DDBJ databases">
        <title>Genomic Encyclopedia of Type Strains, Phase IV (KMG-IV): sequencing the most valuable type-strain genomes for metagenomic binning, comparative biology and taxonomic classification.</title>
        <authorList>
            <person name="Goeker M."/>
        </authorList>
    </citation>
    <scope>NUCLEOTIDE SEQUENCE [LARGE SCALE GENOMIC DNA]</scope>
    <source>
        <strain evidence="1 2">DSM 100055</strain>
    </source>
</reference>
<sequence>MHFGVMILDYKCIKCGSEKYIVKTVFLPEKEPGIKLELGKYYFKTCIQCGFTEVYNAKIIDDNKQLTPKFL</sequence>
<gene>
    <name evidence="1" type="ORF">EV215_1801</name>
</gene>
<organism evidence="1 2">
    <name type="scientific">Hypnocyclicus thermotrophus</name>
    <dbReference type="NCBI Taxonomy" id="1627895"/>
    <lineage>
        <taxon>Bacteria</taxon>
        <taxon>Fusobacteriati</taxon>
        <taxon>Fusobacteriota</taxon>
        <taxon>Fusobacteriia</taxon>
        <taxon>Fusobacteriales</taxon>
        <taxon>Fusobacteriaceae</taxon>
        <taxon>Hypnocyclicus</taxon>
    </lineage>
</organism>
<evidence type="ECO:0000313" key="1">
    <source>
        <dbReference type="EMBL" id="TDT68080.1"/>
    </source>
</evidence>
<dbReference type="Proteomes" id="UP000294678">
    <property type="component" value="Unassembled WGS sequence"/>
</dbReference>
<name>A0AA46DXG1_9FUSO</name>
<comment type="caution">
    <text evidence="1">The sequence shown here is derived from an EMBL/GenBank/DDBJ whole genome shotgun (WGS) entry which is preliminary data.</text>
</comment>
<dbReference type="EMBL" id="SOBG01000008">
    <property type="protein sequence ID" value="TDT68080.1"/>
    <property type="molecule type" value="Genomic_DNA"/>
</dbReference>
<protein>
    <submittedName>
        <fullName evidence="1">Uncharacterized protein</fullName>
    </submittedName>
</protein>
<keyword evidence="2" id="KW-1185">Reference proteome</keyword>
<proteinExistence type="predicted"/>
<evidence type="ECO:0000313" key="2">
    <source>
        <dbReference type="Proteomes" id="UP000294678"/>
    </source>
</evidence>